<accession>A0AAV4FYT0</accession>
<organism evidence="5 6">
    <name type="scientific">Elysia marginata</name>
    <dbReference type="NCBI Taxonomy" id="1093978"/>
    <lineage>
        <taxon>Eukaryota</taxon>
        <taxon>Metazoa</taxon>
        <taxon>Spiralia</taxon>
        <taxon>Lophotrochozoa</taxon>
        <taxon>Mollusca</taxon>
        <taxon>Gastropoda</taxon>
        <taxon>Heterobranchia</taxon>
        <taxon>Euthyneura</taxon>
        <taxon>Panpulmonata</taxon>
        <taxon>Sacoglossa</taxon>
        <taxon>Placobranchoidea</taxon>
        <taxon>Plakobranchidae</taxon>
        <taxon>Elysia</taxon>
    </lineage>
</organism>
<proteinExistence type="predicted"/>
<dbReference type="GO" id="GO:0045893">
    <property type="term" value="P:positive regulation of DNA-templated transcription"/>
    <property type="evidence" value="ECO:0007669"/>
    <property type="project" value="TreeGrafter"/>
</dbReference>
<dbReference type="InterPro" id="IPR038704">
    <property type="entry name" value="YEAST_sf"/>
</dbReference>
<feature type="compositionally biased region" description="Basic and acidic residues" evidence="3">
    <location>
        <begin position="700"/>
        <end position="715"/>
    </location>
</feature>
<dbReference type="Gene3D" id="1.20.1270.290">
    <property type="match status" value="1"/>
</dbReference>
<feature type="compositionally biased region" description="Basic and acidic residues" evidence="3">
    <location>
        <begin position="167"/>
        <end position="182"/>
    </location>
</feature>
<comment type="subcellular location">
    <subcellularLocation>
        <location evidence="2">Nucleus</location>
    </subcellularLocation>
</comment>
<evidence type="ECO:0000256" key="2">
    <source>
        <dbReference type="PROSITE-ProRule" id="PRU00376"/>
    </source>
</evidence>
<feature type="domain" description="YEATS" evidence="4">
    <location>
        <begin position="6"/>
        <end position="143"/>
    </location>
</feature>
<evidence type="ECO:0000256" key="3">
    <source>
        <dbReference type="SAM" id="MobiDB-lite"/>
    </source>
</evidence>
<feature type="compositionally biased region" description="Basic and acidic residues" evidence="3">
    <location>
        <begin position="655"/>
        <end position="669"/>
    </location>
</feature>
<dbReference type="Proteomes" id="UP000762676">
    <property type="component" value="Unassembled WGS sequence"/>
</dbReference>
<evidence type="ECO:0000259" key="4">
    <source>
        <dbReference type="PROSITE" id="PS51037"/>
    </source>
</evidence>
<dbReference type="PROSITE" id="PS51037">
    <property type="entry name" value="YEATS"/>
    <property type="match status" value="1"/>
</dbReference>
<dbReference type="InterPro" id="IPR052790">
    <property type="entry name" value="YEATS_domain"/>
</dbReference>
<dbReference type="CDD" id="cd16906">
    <property type="entry name" value="YEATS_AF-9_like"/>
    <property type="match status" value="1"/>
</dbReference>
<protein>
    <submittedName>
        <fullName evidence="5">Protein AF-9</fullName>
    </submittedName>
</protein>
<name>A0AAV4FYT0_9GAST</name>
<dbReference type="PANTHER" id="PTHR47827:SF3">
    <property type="entry name" value="AF-9 ANC1 HOMOLOGY DOMAIN-CONTAINING PROTEIN"/>
    <property type="match status" value="1"/>
</dbReference>
<evidence type="ECO:0000313" key="6">
    <source>
        <dbReference type="Proteomes" id="UP000762676"/>
    </source>
</evidence>
<evidence type="ECO:0000256" key="1">
    <source>
        <dbReference type="ARBA" id="ARBA00023242"/>
    </source>
</evidence>
<gene>
    <name evidence="5" type="ORF">ElyMa_000530400</name>
</gene>
<feature type="compositionally biased region" description="Basic and acidic residues" evidence="3">
    <location>
        <begin position="393"/>
        <end position="421"/>
    </location>
</feature>
<dbReference type="EMBL" id="BMAT01001012">
    <property type="protein sequence ID" value="GFR78289.1"/>
    <property type="molecule type" value="Genomic_DNA"/>
</dbReference>
<feature type="region of interest" description="Disordered" evidence="3">
    <location>
        <begin position="143"/>
        <end position="559"/>
    </location>
</feature>
<feature type="region of interest" description="Disordered" evidence="3">
    <location>
        <begin position="571"/>
        <end position="738"/>
    </location>
</feature>
<feature type="compositionally biased region" description="Basic and acidic residues" evidence="3">
    <location>
        <begin position="351"/>
        <end position="368"/>
    </location>
</feature>
<dbReference type="InterPro" id="IPR055129">
    <property type="entry name" value="YEATS_dom"/>
</dbReference>
<feature type="compositionally biased region" description="Basic and acidic residues" evidence="3">
    <location>
        <begin position="313"/>
        <end position="325"/>
    </location>
</feature>
<feature type="compositionally biased region" description="Polar residues" evidence="3">
    <location>
        <begin position="611"/>
        <end position="620"/>
    </location>
</feature>
<dbReference type="Gene3D" id="2.60.40.1970">
    <property type="entry name" value="YEATS domain"/>
    <property type="match status" value="1"/>
</dbReference>
<feature type="compositionally biased region" description="Basic and acidic residues" evidence="3">
    <location>
        <begin position="226"/>
        <end position="237"/>
    </location>
</feature>
<dbReference type="AlphaFoldDB" id="A0AAV4FYT0"/>
<comment type="caution">
    <text evidence="5">The sequence shown here is derived from an EMBL/GenBank/DDBJ whole genome shotgun (WGS) entry which is preliminary data.</text>
</comment>
<keyword evidence="1 2" id="KW-0539">Nucleus</keyword>
<feature type="compositionally biased region" description="Basic and acidic residues" evidence="3">
    <location>
        <begin position="599"/>
        <end position="610"/>
    </location>
</feature>
<keyword evidence="6" id="KW-1185">Reference proteome</keyword>
<reference evidence="5 6" key="1">
    <citation type="journal article" date="2021" name="Elife">
        <title>Chloroplast acquisition without the gene transfer in kleptoplastic sea slugs, Plakobranchus ocellatus.</title>
        <authorList>
            <person name="Maeda T."/>
            <person name="Takahashi S."/>
            <person name="Yoshida T."/>
            <person name="Shimamura S."/>
            <person name="Takaki Y."/>
            <person name="Nagai Y."/>
            <person name="Toyoda A."/>
            <person name="Suzuki Y."/>
            <person name="Arimoto A."/>
            <person name="Ishii H."/>
            <person name="Satoh N."/>
            <person name="Nishiyama T."/>
            <person name="Hasebe M."/>
            <person name="Maruyama T."/>
            <person name="Minagawa J."/>
            <person name="Obokata J."/>
            <person name="Shigenobu S."/>
        </authorList>
    </citation>
    <scope>NUCLEOTIDE SEQUENCE [LARGE SCALE GENOMIC DNA]</scope>
</reference>
<feature type="compositionally biased region" description="Low complexity" evidence="3">
    <location>
        <begin position="330"/>
        <end position="349"/>
    </location>
</feature>
<dbReference type="GO" id="GO:0008023">
    <property type="term" value="C:transcription elongation factor complex"/>
    <property type="evidence" value="ECO:0007669"/>
    <property type="project" value="TreeGrafter"/>
</dbReference>
<dbReference type="Pfam" id="PF17793">
    <property type="entry name" value="AHD"/>
    <property type="match status" value="1"/>
</dbReference>
<sequence>MMMPKEHNDCVVTVTIEIGHTANFLKEPSPEGFTHDWTVFVRGKDGSKIEHFVEKVVFKLHKTFKTPTRTLDKPPYRVNESGYAGFLLPIEVHFKNKQSPRKILFSYDLFLNAKDHPPINNFRYEKLKFSNPTPEFKAKLIKAGGSQQGGDPEQQSLPYVLGSPVKSEIKKSTKKLKDSNQEKKKKKHKPAKEASPAPSLSSLSPLSSSDDEKEDKNLSLHHPTVPKKEKESSKKDSVSLSHGKSESSSSSQHSKSKHRSDSQRDRAEKELLPKKHKSEDKDREREKHSSSHKSSKEKKVKESSSYSQHSHKSSKEASESGHNHESPPYLGGKSASSSSLEKKTSSGSLHTENKDKHNSLSKEGSVSHHKEKHTSHKSKDSSSSSSKVKHSSSHKEKDLSEQAAKKHDQSEKKSKDKEKSEKKKIKRTAEEISCSGEGVEKKKSKTSSTITEEGKPMKVKSSQSKGKDHVEPKPTIQKDSKEIKVKEPSPKNKEKELGAVKKEKNEFSLLPKKHKHDKEKEKYVDKNKPAKEKHRENPVKGLEGVNKKAPKKEETPVKSEALLQTEHLAMTADFQPRLLVSPLKTDPSSDEDSGNDEIIESKQKVKEKRLVSNSSVSSTDLKPLHKVQTKEVAKIVSGLTDSDSDSDNEETSVTPKEKSPRRDADTDYNKHKRHGADVSSDSLPAKKHKTDRKLSSNVKSRKESVADDISEKGEDGCDSSDENDVQHEDNNRKTSNNKGLDVLAPNGFSLHELLEINEKIQKAYDNTKILDKLVHLVGETEEFQLDEKSFYFDICSLNKNVVKKIQSLLKEH</sequence>
<dbReference type="GO" id="GO:0003682">
    <property type="term" value="F:chromatin binding"/>
    <property type="evidence" value="ECO:0007669"/>
    <property type="project" value="TreeGrafter"/>
</dbReference>
<dbReference type="PANTHER" id="PTHR47827">
    <property type="entry name" value="AHD DOMAIN-CONTAINING PROTEIN"/>
    <property type="match status" value="1"/>
</dbReference>
<feature type="compositionally biased region" description="Low complexity" evidence="3">
    <location>
        <begin position="238"/>
        <end position="253"/>
    </location>
</feature>
<feature type="compositionally biased region" description="Basic and acidic residues" evidence="3">
    <location>
        <begin position="465"/>
        <end position="506"/>
    </location>
</feature>
<feature type="compositionally biased region" description="Acidic residues" evidence="3">
    <location>
        <begin position="588"/>
        <end position="598"/>
    </location>
</feature>
<evidence type="ECO:0000313" key="5">
    <source>
        <dbReference type="EMBL" id="GFR78289.1"/>
    </source>
</evidence>
<feature type="compositionally biased region" description="Low complexity" evidence="3">
    <location>
        <begin position="193"/>
        <end position="208"/>
    </location>
</feature>
<feature type="compositionally biased region" description="Basic and acidic residues" evidence="3">
    <location>
        <begin position="518"/>
        <end position="538"/>
    </location>
</feature>
<dbReference type="Pfam" id="PF03366">
    <property type="entry name" value="YEATS"/>
    <property type="match status" value="1"/>
</dbReference>
<dbReference type="InterPro" id="IPR040930">
    <property type="entry name" value="AF-9_AHD"/>
</dbReference>
<feature type="compositionally biased region" description="Basic and acidic residues" evidence="3">
    <location>
        <begin position="259"/>
        <end position="289"/>
    </location>
</feature>